<keyword evidence="2" id="KW-0812">Transmembrane</keyword>
<dbReference type="PANTHER" id="PTHR12480:SF21">
    <property type="entry name" value="JMJC DOMAIN-CONTAINING PROTEIN 8"/>
    <property type="match status" value="1"/>
</dbReference>
<dbReference type="OMA" id="WFLYPPQ"/>
<dbReference type="GeneID" id="118430112"/>
<keyword evidence="2" id="KW-0472">Membrane</keyword>
<dbReference type="InterPro" id="IPR011990">
    <property type="entry name" value="TPR-like_helical_dom_sf"/>
</dbReference>
<dbReference type="OrthoDB" id="438164at2759"/>
<dbReference type="Pfam" id="PF13621">
    <property type="entry name" value="Cupin_8"/>
    <property type="match status" value="1"/>
</dbReference>
<reference evidence="4" key="1">
    <citation type="journal article" date="2020" name="Nat. Ecol. Evol.">
        <title>Deeply conserved synteny resolves early events in vertebrate evolution.</title>
        <authorList>
            <person name="Simakov O."/>
            <person name="Marletaz F."/>
            <person name="Yue J.X."/>
            <person name="O'Connell B."/>
            <person name="Jenkins J."/>
            <person name="Brandt A."/>
            <person name="Calef R."/>
            <person name="Tung C.H."/>
            <person name="Huang T.K."/>
            <person name="Schmutz J."/>
            <person name="Satoh N."/>
            <person name="Yu J.K."/>
            <person name="Putnam N.H."/>
            <person name="Green R.E."/>
            <person name="Rokhsar D.S."/>
        </authorList>
    </citation>
    <scope>NUCLEOTIDE SEQUENCE [LARGE SCALE GENOMIC DNA]</scope>
    <source>
        <strain evidence="4">S238N-H82</strain>
    </source>
</reference>
<dbReference type="SMART" id="SM00558">
    <property type="entry name" value="JmjC"/>
    <property type="match status" value="1"/>
</dbReference>
<evidence type="ECO:0000313" key="5">
    <source>
        <dbReference type="RefSeq" id="XP_035696715.1"/>
    </source>
</evidence>
<keyword evidence="4" id="KW-1185">Reference proteome</keyword>
<feature type="compositionally biased region" description="Basic and acidic residues" evidence="1">
    <location>
        <begin position="26"/>
        <end position="37"/>
    </location>
</feature>
<proteinExistence type="predicted"/>
<feature type="compositionally biased region" description="Basic and acidic residues" evidence="1">
    <location>
        <begin position="1"/>
        <end position="10"/>
    </location>
</feature>
<name>A0A9J7MCL8_BRAFL</name>
<accession>A0A9J7MCL8</accession>
<dbReference type="KEGG" id="bfo:118430112"/>
<dbReference type="SUPFAM" id="SSF51197">
    <property type="entry name" value="Clavaminate synthase-like"/>
    <property type="match status" value="1"/>
</dbReference>
<gene>
    <name evidence="5" type="primary">LOC118430112</name>
</gene>
<evidence type="ECO:0000256" key="1">
    <source>
        <dbReference type="SAM" id="MobiDB-lite"/>
    </source>
</evidence>
<evidence type="ECO:0000259" key="3">
    <source>
        <dbReference type="PROSITE" id="PS51184"/>
    </source>
</evidence>
<dbReference type="PROSITE" id="PS51184">
    <property type="entry name" value="JMJC"/>
    <property type="match status" value="1"/>
</dbReference>
<keyword evidence="2" id="KW-1133">Transmembrane helix</keyword>
<dbReference type="GO" id="GO:0005634">
    <property type="term" value="C:nucleus"/>
    <property type="evidence" value="ECO:0000318"/>
    <property type="project" value="GO_Central"/>
</dbReference>
<reference evidence="5" key="2">
    <citation type="submission" date="2025-08" db="UniProtKB">
        <authorList>
            <consortium name="RefSeq"/>
        </authorList>
    </citation>
    <scope>IDENTIFICATION</scope>
    <source>
        <strain evidence="5">S238N-H82</strain>
        <tissue evidence="5">Testes</tissue>
    </source>
</reference>
<evidence type="ECO:0000313" key="4">
    <source>
        <dbReference type="Proteomes" id="UP000001554"/>
    </source>
</evidence>
<dbReference type="Gene3D" id="1.25.40.10">
    <property type="entry name" value="Tetratricopeptide repeat domain"/>
    <property type="match status" value="1"/>
</dbReference>
<feature type="transmembrane region" description="Helical" evidence="2">
    <location>
        <begin position="52"/>
        <end position="70"/>
    </location>
</feature>
<evidence type="ECO:0000256" key="2">
    <source>
        <dbReference type="SAM" id="Phobius"/>
    </source>
</evidence>
<dbReference type="PANTHER" id="PTHR12480">
    <property type="entry name" value="ARGININE DEMETHYLASE AND LYSYL-HYDROXYLASE JMJD"/>
    <property type="match status" value="1"/>
</dbReference>
<dbReference type="GO" id="GO:0000987">
    <property type="term" value="F:cis-regulatory region sequence-specific DNA binding"/>
    <property type="evidence" value="ECO:0000318"/>
    <property type="project" value="GO_Central"/>
</dbReference>
<dbReference type="Gene3D" id="2.60.120.650">
    <property type="entry name" value="Cupin"/>
    <property type="match status" value="1"/>
</dbReference>
<dbReference type="RefSeq" id="XP_035696715.1">
    <property type="nucleotide sequence ID" value="XM_035840822.1"/>
</dbReference>
<protein>
    <submittedName>
        <fullName evidence="5">Uncharacterized protein LOC118430112</fullName>
    </submittedName>
</protein>
<dbReference type="InterPro" id="IPR050910">
    <property type="entry name" value="JMJD6_ArgDemeth/LysHydrox"/>
</dbReference>
<dbReference type="Proteomes" id="UP000001554">
    <property type="component" value="Chromosome 14"/>
</dbReference>
<feature type="domain" description="JmjC" evidence="3">
    <location>
        <begin position="281"/>
        <end position="429"/>
    </location>
</feature>
<dbReference type="InterPro" id="IPR003347">
    <property type="entry name" value="JmjC_dom"/>
</dbReference>
<organism evidence="4 5">
    <name type="scientific">Branchiostoma floridae</name>
    <name type="common">Florida lancelet</name>
    <name type="synonym">Amphioxus</name>
    <dbReference type="NCBI Taxonomy" id="7739"/>
    <lineage>
        <taxon>Eukaryota</taxon>
        <taxon>Metazoa</taxon>
        <taxon>Chordata</taxon>
        <taxon>Cephalochordata</taxon>
        <taxon>Leptocardii</taxon>
        <taxon>Amphioxiformes</taxon>
        <taxon>Branchiostomatidae</taxon>
        <taxon>Branchiostoma</taxon>
    </lineage>
</organism>
<dbReference type="InterPro" id="IPR041667">
    <property type="entry name" value="Cupin_8"/>
</dbReference>
<dbReference type="SUPFAM" id="SSF48452">
    <property type="entry name" value="TPR-like"/>
    <property type="match status" value="1"/>
</dbReference>
<feature type="region of interest" description="Disordered" evidence="1">
    <location>
        <begin position="1"/>
        <end position="45"/>
    </location>
</feature>
<sequence length="558" mass="63718">MGKNNKSAELRKRKQEKQENGASHVTNDDDKKSDMPSRRGSATRHAGKPIDTLFYVAGAFLLGAILMAFLNGPKESPNFPTQTSDTKPIENADKIKQPEKEAKSFLPPKQEKANQESIIEQDFKRPWYHYPRVTDKSAKIPRKAEELRPDKVDLIEESDAAGGWKPADSETRQTLSTSSCLIDRHYVDDVTPQMFRDNFRYKNPLIIRFRNGASGWINTQECGKQNLLEKYSGWTVRSGTSLDIVRYGGVGDNETSFYEFLSTMAGQKDEEPRQICDRDFYRDSHLDQTVNPPAFLSDLHDDVTFAVGTSGSGEAFRTATDGWSGLVFGRQRWFLYPPQHTPPGGFWPGYSVIDWFTDVYPKLKGKKRPMECVLEAGEILYLPEGYYHSVLNIGETVSIKMQRKDASTNLGRWFFEGNRNADRLVDPQYKYKEQAREGQVHVFKKLHELLPENTEVMLRYSQALADVDRTKEAKQLNQRVIEADPFFVHAYLSLAQMYTELGFLGQAEILFKAAIRMNTKCWDAYAQYGDFLLNRAGKGKDAAKIYEKVRPTSFLFSM</sequence>
<dbReference type="AlphaFoldDB" id="A0A9J7MCL8"/>